<dbReference type="Proteomes" id="UP000660047">
    <property type="component" value="Unassembled WGS sequence"/>
</dbReference>
<protein>
    <submittedName>
        <fullName evidence="2">Uncharacterized protein</fullName>
    </submittedName>
</protein>
<feature type="transmembrane region" description="Helical" evidence="1">
    <location>
        <begin position="34"/>
        <end position="51"/>
    </location>
</feature>
<accession>A0AAI9NXW1</accession>
<reference evidence="2" key="1">
    <citation type="submission" date="2020-06" db="EMBL/GenBank/DDBJ databases">
        <title>Characterization of fructooligosaccharide metabolism and fructooligosaccharide-degrading enzymes in human commensal butyrate producers.</title>
        <authorList>
            <person name="Tanno H."/>
            <person name="Fujii T."/>
            <person name="Hirano K."/>
            <person name="Maeno S."/>
            <person name="Tonozuka T."/>
            <person name="Sakamoto M."/>
            <person name="Ohkuma M."/>
            <person name="Tochio T."/>
            <person name="Endo A."/>
        </authorList>
    </citation>
    <scope>NUCLEOTIDE SEQUENCE</scope>
    <source>
        <strain evidence="2">JCM 31265</strain>
    </source>
</reference>
<keyword evidence="1" id="KW-0472">Membrane</keyword>
<evidence type="ECO:0000313" key="3">
    <source>
        <dbReference type="Proteomes" id="UP000660047"/>
    </source>
</evidence>
<evidence type="ECO:0000313" key="2">
    <source>
        <dbReference type="EMBL" id="GFO93455.1"/>
    </source>
</evidence>
<organism evidence="2 3">
    <name type="scientific">Coprococcus eutactus</name>
    <dbReference type="NCBI Taxonomy" id="33043"/>
    <lineage>
        <taxon>Bacteria</taxon>
        <taxon>Bacillati</taxon>
        <taxon>Bacillota</taxon>
        <taxon>Clostridia</taxon>
        <taxon>Lachnospirales</taxon>
        <taxon>Lachnospiraceae</taxon>
        <taxon>Coprococcus</taxon>
    </lineage>
</organism>
<feature type="transmembrane region" description="Helical" evidence="1">
    <location>
        <begin position="9"/>
        <end position="28"/>
    </location>
</feature>
<keyword evidence="1" id="KW-0812">Transmembrane</keyword>
<evidence type="ECO:0000256" key="1">
    <source>
        <dbReference type="SAM" id="Phobius"/>
    </source>
</evidence>
<keyword evidence="1" id="KW-1133">Transmembrane helix</keyword>
<gene>
    <name evidence="2" type="ORF">COEU31_05010</name>
</gene>
<sequence>MLEKYGKKLFILLGCDVVYFILWVIPAIRIPASSAIFTGLGLMTMTALSFVEVEDDTFDRVTGDEKWFKIAFLVGAALTLVGIILLLMFFKF</sequence>
<dbReference type="EMBL" id="BLYL01000002">
    <property type="protein sequence ID" value="GFO93455.1"/>
    <property type="molecule type" value="Genomic_DNA"/>
</dbReference>
<proteinExistence type="predicted"/>
<dbReference type="AlphaFoldDB" id="A0AAI9NXW1"/>
<name>A0AAI9NXW1_9FIRM</name>
<feature type="transmembrane region" description="Helical" evidence="1">
    <location>
        <begin position="71"/>
        <end position="90"/>
    </location>
</feature>
<dbReference type="RefSeq" id="WP_015533590.1">
    <property type="nucleotide sequence ID" value="NZ_BLYL01000002.1"/>
</dbReference>
<comment type="caution">
    <text evidence="2">The sequence shown here is derived from an EMBL/GenBank/DDBJ whole genome shotgun (WGS) entry which is preliminary data.</text>
</comment>